<comment type="caution">
    <text evidence="2">The sequence shown here is derived from an EMBL/GenBank/DDBJ whole genome shotgun (WGS) entry which is preliminary data.</text>
</comment>
<dbReference type="GO" id="GO:0004523">
    <property type="term" value="F:RNA-DNA hybrid ribonuclease activity"/>
    <property type="evidence" value="ECO:0007669"/>
    <property type="project" value="InterPro"/>
</dbReference>
<reference evidence="2" key="1">
    <citation type="journal article" date="2023" name="Plant J.">
        <title>Genome sequences and population genomics provide insights into the demographic history, inbreeding, and mutation load of two 'living fossil' tree species of Dipteronia.</title>
        <authorList>
            <person name="Feng Y."/>
            <person name="Comes H.P."/>
            <person name="Chen J."/>
            <person name="Zhu S."/>
            <person name="Lu R."/>
            <person name="Zhang X."/>
            <person name="Li P."/>
            <person name="Qiu J."/>
            <person name="Olsen K.M."/>
            <person name="Qiu Y."/>
        </authorList>
    </citation>
    <scope>NUCLEOTIDE SEQUENCE</scope>
    <source>
        <strain evidence="2">NBL</strain>
    </source>
</reference>
<dbReference type="InterPro" id="IPR053151">
    <property type="entry name" value="RNase_H-like"/>
</dbReference>
<dbReference type="InterPro" id="IPR012337">
    <property type="entry name" value="RNaseH-like_sf"/>
</dbReference>
<dbReference type="AlphaFoldDB" id="A0AAE0EB72"/>
<organism evidence="2 3">
    <name type="scientific">Dipteronia sinensis</name>
    <dbReference type="NCBI Taxonomy" id="43782"/>
    <lineage>
        <taxon>Eukaryota</taxon>
        <taxon>Viridiplantae</taxon>
        <taxon>Streptophyta</taxon>
        <taxon>Embryophyta</taxon>
        <taxon>Tracheophyta</taxon>
        <taxon>Spermatophyta</taxon>
        <taxon>Magnoliopsida</taxon>
        <taxon>eudicotyledons</taxon>
        <taxon>Gunneridae</taxon>
        <taxon>Pentapetalae</taxon>
        <taxon>rosids</taxon>
        <taxon>malvids</taxon>
        <taxon>Sapindales</taxon>
        <taxon>Sapindaceae</taxon>
        <taxon>Hippocastanoideae</taxon>
        <taxon>Acereae</taxon>
        <taxon>Dipteronia</taxon>
    </lineage>
</organism>
<dbReference type="Pfam" id="PF13456">
    <property type="entry name" value="RVT_3"/>
    <property type="match status" value="1"/>
</dbReference>
<dbReference type="SUPFAM" id="SSF53098">
    <property type="entry name" value="Ribonuclease H-like"/>
    <property type="match status" value="1"/>
</dbReference>
<keyword evidence="3" id="KW-1185">Reference proteome</keyword>
<dbReference type="PANTHER" id="PTHR47723">
    <property type="entry name" value="OS05G0353850 PROTEIN"/>
    <property type="match status" value="1"/>
</dbReference>
<dbReference type="InterPro" id="IPR044730">
    <property type="entry name" value="RNase_H-like_dom_plant"/>
</dbReference>
<gene>
    <name evidence="2" type="ORF">Dsin_008719</name>
</gene>
<dbReference type="CDD" id="cd06222">
    <property type="entry name" value="RNase_H_like"/>
    <property type="match status" value="1"/>
</dbReference>
<feature type="domain" description="RNase H type-1" evidence="1">
    <location>
        <begin position="88"/>
        <end position="211"/>
    </location>
</feature>
<proteinExistence type="predicted"/>
<dbReference type="EMBL" id="JANJYJ010000003">
    <property type="protein sequence ID" value="KAK3221694.1"/>
    <property type="molecule type" value="Genomic_DNA"/>
</dbReference>
<accession>A0AAE0EB72</accession>
<dbReference type="Gene3D" id="3.30.420.10">
    <property type="entry name" value="Ribonuclease H-like superfamily/Ribonuclease H"/>
    <property type="match status" value="1"/>
</dbReference>
<protein>
    <recommendedName>
        <fullName evidence="1">RNase H type-1 domain-containing protein</fullName>
    </recommendedName>
</protein>
<evidence type="ECO:0000313" key="3">
    <source>
        <dbReference type="Proteomes" id="UP001281410"/>
    </source>
</evidence>
<evidence type="ECO:0000259" key="1">
    <source>
        <dbReference type="Pfam" id="PF13456"/>
    </source>
</evidence>
<dbReference type="GO" id="GO:0003676">
    <property type="term" value="F:nucleic acid binding"/>
    <property type="evidence" value="ECO:0007669"/>
    <property type="project" value="InterPro"/>
</dbReference>
<dbReference type="PANTHER" id="PTHR47723:SF22">
    <property type="entry name" value="RNASE H TYPE-1 DOMAIN-CONTAINING PROTEIN"/>
    <property type="match status" value="1"/>
</dbReference>
<evidence type="ECO:0000313" key="2">
    <source>
        <dbReference type="EMBL" id="KAK3221694.1"/>
    </source>
</evidence>
<dbReference type="InterPro" id="IPR036397">
    <property type="entry name" value="RNaseH_sf"/>
</dbReference>
<sequence length="221" mass="24657">MLFYAVVWSIWEARNHVVFKGVPAEKTALVDLVRFRVAWWFQNHGKGSKEPITVMVENLEFCCLEEKLVKTRKPKKWIPPLDEALKFNVDGSVRMERGRAGIGGVLRDSKGVVLCSFSASVGKVDASTAEVMAIHKACQLCGSKGEVAGRSICFESDSKTAVSWVEDGDFGNLALVEVIYDIRSMLRLHSNWNVSFASRDLNLLANCLAKQRVFMEGENVI</sequence>
<name>A0AAE0EB72_9ROSI</name>
<dbReference type="Proteomes" id="UP001281410">
    <property type="component" value="Unassembled WGS sequence"/>
</dbReference>
<dbReference type="InterPro" id="IPR002156">
    <property type="entry name" value="RNaseH_domain"/>
</dbReference>